<dbReference type="EMBL" id="PFFQ01000023">
    <property type="protein sequence ID" value="PIW17503.1"/>
    <property type="molecule type" value="Genomic_DNA"/>
</dbReference>
<dbReference type="AlphaFoldDB" id="A0A2M7G6H1"/>
<dbReference type="PIRSF" id="PIRSF000524">
    <property type="entry name" value="SPT"/>
    <property type="match status" value="1"/>
</dbReference>
<keyword evidence="5 7" id="KW-0663">Pyridoxal phosphate</keyword>
<dbReference type="InterPro" id="IPR015422">
    <property type="entry name" value="PyrdxlP-dep_Trfase_small"/>
</dbReference>
<dbReference type="PANTHER" id="PTHR21152:SF40">
    <property type="entry name" value="ALANINE--GLYOXYLATE AMINOTRANSFERASE"/>
    <property type="match status" value="1"/>
</dbReference>
<keyword evidence="4 11" id="KW-0808">Transferase</keyword>
<protein>
    <submittedName>
        <fullName evidence="11">Aminotransferase</fullName>
    </submittedName>
</protein>
<dbReference type="InterPro" id="IPR000192">
    <property type="entry name" value="Aminotrans_V_dom"/>
</dbReference>
<evidence type="ECO:0000256" key="5">
    <source>
        <dbReference type="ARBA" id="ARBA00022898"/>
    </source>
</evidence>
<evidence type="ECO:0000256" key="8">
    <source>
        <dbReference type="RuleBase" id="RU004075"/>
    </source>
</evidence>
<dbReference type="PANTHER" id="PTHR21152">
    <property type="entry name" value="AMINOTRANSFERASE CLASS V"/>
    <property type="match status" value="1"/>
</dbReference>
<reference evidence="11 12" key="1">
    <citation type="submission" date="2017-09" db="EMBL/GenBank/DDBJ databases">
        <title>Depth-based differentiation of microbial function through sediment-hosted aquifers and enrichment of novel symbionts in the deep terrestrial subsurface.</title>
        <authorList>
            <person name="Probst A.J."/>
            <person name="Ladd B."/>
            <person name="Jarett J.K."/>
            <person name="Geller-Mcgrath D.E."/>
            <person name="Sieber C.M."/>
            <person name="Emerson J.B."/>
            <person name="Anantharaman K."/>
            <person name="Thomas B.C."/>
            <person name="Malmstrom R."/>
            <person name="Stieglmeier M."/>
            <person name="Klingl A."/>
            <person name="Woyke T."/>
            <person name="Ryan C.M."/>
            <person name="Banfield J.F."/>
        </authorList>
    </citation>
    <scope>NUCLEOTIDE SEQUENCE [LARGE SCALE GENOMIC DNA]</scope>
    <source>
        <strain evidence="11">CG17_big_fil_post_rev_8_21_14_2_50_48_46</strain>
    </source>
</reference>
<dbReference type="InterPro" id="IPR015421">
    <property type="entry name" value="PyrdxlP-dep_Trfase_major"/>
</dbReference>
<dbReference type="FunFam" id="3.40.640.10:FF:000027">
    <property type="entry name" value="Serine--pyruvate aminotransferase, mitochondrial"/>
    <property type="match status" value="1"/>
</dbReference>
<organism evidence="11 12">
    <name type="scientific">bacterium (Candidatus Blackallbacteria) CG17_big_fil_post_rev_8_21_14_2_50_48_46</name>
    <dbReference type="NCBI Taxonomy" id="2014261"/>
    <lineage>
        <taxon>Bacteria</taxon>
        <taxon>Candidatus Blackallbacteria</taxon>
    </lineage>
</organism>
<dbReference type="Pfam" id="PF00266">
    <property type="entry name" value="Aminotran_5"/>
    <property type="match status" value="1"/>
</dbReference>
<feature type="modified residue" description="N6-(pyridoxal phosphate)lysine" evidence="7">
    <location>
        <position position="195"/>
    </location>
</feature>
<evidence type="ECO:0000256" key="6">
    <source>
        <dbReference type="PIRSR" id="PIRSR000524-1"/>
    </source>
</evidence>
<evidence type="ECO:0000313" key="12">
    <source>
        <dbReference type="Proteomes" id="UP000231019"/>
    </source>
</evidence>
<evidence type="ECO:0000256" key="2">
    <source>
        <dbReference type="ARBA" id="ARBA00009236"/>
    </source>
</evidence>
<dbReference type="InterPro" id="IPR015424">
    <property type="entry name" value="PyrdxlP-dep_Trfase"/>
</dbReference>
<dbReference type="Proteomes" id="UP000231019">
    <property type="component" value="Unassembled WGS sequence"/>
</dbReference>
<evidence type="ECO:0000256" key="3">
    <source>
        <dbReference type="ARBA" id="ARBA00022576"/>
    </source>
</evidence>
<dbReference type="GO" id="GO:0008453">
    <property type="term" value="F:alanine-glyoxylate transaminase activity"/>
    <property type="evidence" value="ECO:0007669"/>
    <property type="project" value="TreeGrafter"/>
</dbReference>
<dbReference type="SUPFAM" id="SSF53383">
    <property type="entry name" value="PLP-dependent transferases"/>
    <property type="match status" value="1"/>
</dbReference>
<gene>
    <name evidence="11" type="ORF">COW36_08365</name>
</gene>
<dbReference type="GO" id="GO:0019265">
    <property type="term" value="P:glycine biosynthetic process, by transamination of glyoxylate"/>
    <property type="evidence" value="ECO:0007669"/>
    <property type="project" value="TreeGrafter"/>
</dbReference>
<dbReference type="PROSITE" id="PS00595">
    <property type="entry name" value="AA_TRANSFER_CLASS_5"/>
    <property type="match status" value="1"/>
</dbReference>
<feature type="binding site" evidence="6">
    <location>
        <position position="340"/>
    </location>
    <ligand>
        <name>substrate</name>
    </ligand>
</feature>
<comment type="caution">
    <text evidence="11">The sequence shown here is derived from an EMBL/GenBank/DDBJ whole genome shotgun (WGS) entry which is preliminary data.</text>
</comment>
<evidence type="ECO:0000256" key="1">
    <source>
        <dbReference type="ARBA" id="ARBA00001933"/>
    </source>
</evidence>
<comment type="similarity">
    <text evidence="2 8">Belongs to the class-V pyridoxal-phosphate-dependent aminotransferase family.</text>
</comment>
<keyword evidence="3 11" id="KW-0032">Aminotransferase</keyword>
<evidence type="ECO:0000256" key="9">
    <source>
        <dbReference type="RuleBase" id="RU004504"/>
    </source>
</evidence>
<name>A0A2M7G6H1_9BACT</name>
<dbReference type="GO" id="GO:0004760">
    <property type="term" value="F:L-serine-pyruvate transaminase activity"/>
    <property type="evidence" value="ECO:0007669"/>
    <property type="project" value="TreeGrafter"/>
</dbReference>
<evidence type="ECO:0000259" key="10">
    <source>
        <dbReference type="Pfam" id="PF00266"/>
    </source>
</evidence>
<dbReference type="Gene3D" id="3.90.1150.10">
    <property type="entry name" value="Aspartate Aminotransferase, domain 1"/>
    <property type="match status" value="1"/>
</dbReference>
<proteinExistence type="inferred from homology"/>
<evidence type="ECO:0000256" key="4">
    <source>
        <dbReference type="ARBA" id="ARBA00022679"/>
    </source>
</evidence>
<dbReference type="InterPro" id="IPR024169">
    <property type="entry name" value="SP_NH2Trfase/AEP_transaminase"/>
</dbReference>
<accession>A0A2M7G6H1</accession>
<comment type="cofactor">
    <cofactor evidence="1 7 9">
        <name>pyridoxal 5'-phosphate</name>
        <dbReference type="ChEBI" id="CHEBI:597326"/>
    </cofactor>
</comment>
<feature type="domain" description="Aminotransferase class V" evidence="10">
    <location>
        <begin position="8"/>
        <end position="321"/>
    </location>
</feature>
<dbReference type="InterPro" id="IPR020578">
    <property type="entry name" value="Aminotrans_V_PyrdxlP_BS"/>
</dbReference>
<dbReference type="Gene3D" id="3.40.640.10">
    <property type="entry name" value="Type I PLP-dependent aspartate aminotransferase-like (Major domain)"/>
    <property type="match status" value="1"/>
</dbReference>
<sequence length="369" mass="40574">MSQILPQYLMLPGPTPLPQAVLQALSGPMINHRGPEFAELFREIEAGLKWVFQTQHRVLMLTGSGTTGMEAALTNLFSPGDKVLALSNGSFGERFGQMAEIYGLEVERLAYEWGEIVSPQALSARLEADTQKQIKAVLVVHNETSAGVLNPLRELSEIISRHGALSIVDAISSLTSTPVQMDEWQLDVVLGASQKGLMVPPGLAFVALSPKAWVAHRSAELPRFSLDFSVTLEYAEQGWTPWTPPISIFHGLRVALAMMREEGLEAIQARHLLLRNTAREGLEQLGLRLMIENPDHASCSVTPVYPPEGLSADLIRSHLHQHYNMVLGGGQRKLTGQIFRIGHLGYQFQPTIWAVLQALEAALSQLQKS</sequence>
<evidence type="ECO:0000313" key="11">
    <source>
        <dbReference type="EMBL" id="PIW17503.1"/>
    </source>
</evidence>
<evidence type="ECO:0000256" key="7">
    <source>
        <dbReference type="PIRSR" id="PIRSR000524-50"/>
    </source>
</evidence>